<proteinExistence type="inferred from homology"/>
<dbReference type="GO" id="GO:0030864">
    <property type="term" value="C:cortical actin cytoskeleton"/>
    <property type="evidence" value="ECO:0007669"/>
    <property type="project" value="TreeGrafter"/>
</dbReference>
<feature type="signal peptide" evidence="10">
    <location>
        <begin position="1"/>
        <end position="17"/>
    </location>
</feature>
<feature type="region of interest" description="Disordered" evidence="9">
    <location>
        <begin position="48"/>
        <end position="71"/>
    </location>
</feature>
<evidence type="ECO:0000256" key="3">
    <source>
        <dbReference type="ARBA" id="ARBA00022490"/>
    </source>
</evidence>
<evidence type="ECO:0000256" key="9">
    <source>
        <dbReference type="SAM" id="MobiDB-lite"/>
    </source>
</evidence>
<comment type="subcellular location">
    <subcellularLocation>
        <location evidence="1">Cytoplasm</location>
        <location evidence="1">Cytoskeleton</location>
    </subcellularLocation>
</comment>
<dbReference type="PROSITE" id="PS51307">
    <property type="entry name" value="ASD2"/>
    <property type="match status" value="1"/>
</dbReference>
<feature type="compositionally biased region" description="Polar residues" evidence="9">
    <location>
        <begin position="375"/>
        <end position="392"/>
    </location>
</feature>
<accession>A0AAE0QLD9</accession>
<keyword evidence="6" id="KW-0206">Cytoskeleton</keyword>
<feature type="domain" description="ASD2" evidence="12">
    <location>
        <begin position="1125"/>
        <end position="1407"/>
    </location>
</feature>
<comment type="caution">
    <text evidence="13">The sequence shown here is derived from an EMBL/GenBank/DDBJ whole genome shotgun (WGS) entry which is preliminary data.</text>
</comment>
<feature type="compositionally biased region" description="Pro residues" evidence="9">
    <location>
        <begin position="142"/>
        <end position="174"/>
    </location>
</feature>
<keyword evidence="14" id="KW-1185">Reference proteome</keyword>
<feature type="region of interest" description="Disordered" evidence="9">
    <location>
        <begin position="925"/>
        <end position="950"/>
    </location>
</feature>
<feature type="domain" description="ASD1" evidence="11">
    <location>
        <begin position="558"/>
        <end position="669"/>
    </location>
</feature>
<reference evidence="13" key="1">
    <citation type="submission" date="2023-06" db="EMBL/GenBank/DDBJ databases">
        <title>Male Hemibagrus guttatus genome.</title>
        <authorList>
            <person name="Bian C."/>
        </authorList>
    </citation>
    <scope>NUCLEOTIDE SEQUENCE</scope>
    <source>
        <strain evidence="13">Male_cb2023</strain>
        <tissue evidence="13">Muscle</tissue>
    </source>
</reference>
<dbReference type="GO" id="GO:0051015">
    <property type="term" value="F:actin filament binding"/>
    <property type="evidence" value="ECO:0007669"/>
    <property type="project" value="InterPro"/>
</dbReference>
<dbReference type="Gene3D" id="6.10.250.3120">
    <property type="match status" value="1"/>
</dbReference>
<feature type="compositionally biased region" description="Acidic residues" evidence="9">
    <location>
        <begin position="1194"/>
        <end position="1203"/>
    </location>
</feature>
<protein>
    <submittedName>
        <fullName evidence="13">Uncharacterized protein</fullName>
    </submittedName>
</protein>
<feature type="coiled-coil region" evidence="8">
    <location>
        <begin position="1305"/>
        <end position="1351"/>
    </location>
</feature>
<keyword evidence="8" id="KW-0175">Coiled coil</keyword>
<dbReference type="InterPro" id="IPR014800">
    <property type="entry name" value="ASD1_dom"/>
</dbReference>
<dbReference type="PROSITE" id="PS51306">
    <property type="entry name" value="ASD1"/>
    <property type="match status" value="1"/>
</dbReference>
<dbReference type="Proteomes" id="UP001274896">
    <property type="component" value="Unassembled WGS sequence"/>
</dbReference>
<evidence type="ECO:0000259" key="12">
    <source>
        <dbReference type="PROSITE" id="PS51307"/>
    </source>
</evidence>
<feature type="compositionally biased region" description="Polar residues" evidence="9">
    <location>
        <begin position="1176"/>
        <end position="1187"/>
    </location>
</feature>
<dbReference type="GO" id="GO:0016324">
    <property type="term" value="C:apical plasma membrane"/>
    <property type="evidence" value="ECO:0007669"/>
    <property type="project" value="TreeGrafter"/>
</dbReference>
<feature type="region of interest" description="Disordered" evidence="9">
    <location>
        <begin position="488"/>
        <end position="531"/>
    </location>
</feature>
<dbReference type="Pfam" id="PF08687">
    <property type="entry name" value="ASD2"/>
    <property type="match status" value="1"/>
</dbReference>
<evidence type="ECO:0000256" key="5">
    <source>
        <dbReference type="ARBA" id="ARBA00023203"/>
    </source>
</evidence>
<keyword evidence="5 7" id="KW-0009">Actin-binding</keyword>
<evidence type="ECO:0000256" key="8">
    <source>
        <dbReference type="SAM" id="Coils"/>
    </source>
</evidence>
<dbReference type="InterPro" id="IPR027685">
    <property type="entry name" value="Shroom_fam"/>
</dbReference>
<evidence type="ECO:0000256" key="6">
    <source>
        <dbReference type="ARBA" id="ARBA00023212"/>
    </source>
</evidence>
<evidence type="ECO:0000256" key="1">
    <source>
        <dbReference type="ARBA" id="ARBA00004245"/>
    </source>
</evidence>
<sequence>MPHFCLIAVSFLSQFRLIPVSMDSHNIHFEKMSNFDLHPVSHSPSKYSSSIDQYTHHHGKGDSAYSSFSGGSTAPDYPSPFLSDDLHPQNLHYADLKYVKAVYGPSILDSDSKGISHLHRSMEAISHQHHHSHNGCSHVKDPPVPITHYPPPPPPLTPPPPPPSPPPPPPPPPDYLDSFITAKTPEPSVMSWSPEGQFTGVSSFRHQTSNSEILGSKPDLVYDLWDPQNYERKQDLVKKTPESKLEAGFTRSPLQTWHPEHLQQNMEKQSDHSRSHSVCGVSVAEQQHTINSWHMAQNTITGSIQHKGQFYFVTGVYKSCESSVPPPPQCPIDDIETHTPAEIKRSHNTVEDMFKNVPLRKQSSGEIFFQEKKSTTPCGNEESSGSHHFSKPQNVADLEDMNMDVGRYHTRNHPIFYCCPEDSFSTSSQHEPVTSSLCELDQNIHLKQEEPVNELTRQHLADVPTEKISKETTPLLYHLTGASRANIMKSVKKDRNTTEGYKESDWSKDHQEAGQESGSHGGHSEHSTEVAKEEKSKEFYYLCNTMDDSFKKYYKEKLKDAQTKVLRETSFKRKDLRLSWKKMIEHCCDKGLSVVPSGSSLQENPNPAHLPTLQNTDTLNNTNHEMEKEMAKQQNIAQPQVPRVGCRKRLTLEQKKLSNSEPEKLHRLGEGPTHVTCRSLGSENEGLLSEEHLDQHGLVAVRRKMFEVRERAMSACSFSKNSLKNLQQKALVAYMERKTGCKAVEPQQASPQVPTAWRHSDWGSKPYSGSKEKPLRPMSASRVNDSGFIRHAQFSAAQHGGHSRQSSWREQPSPPSEKSASVEDLLEARERPHSRRSFSTSSTHSSYQIQKHVESSAYDKYNSGAEIRVEGERADCKEYASLVLDQKRVRMVASRGKSMEELGTAVVSRPKVLSKSFDQLNQIQMSDREKRNSIKQHYTPQVGSDDVRVGPGPWTFKEPGSLEHTATSTASSSWVRAYPVSGKEGKVTATSSSPRGTSENSLIVSKIKAPQERFLMKSEMSYGDVGDVHSVDEVSLGYGITTDASLWNLSAEEKTHEGTSSLHTLTHHPHPQNTQPAVYGKSSSVSGCERLALTPAPAPAPALDGAQGRKMKVECKRPVDRPHWETLVQEVVTADQSLARILYPVANRKTAVMLMEQMLSEDNLLMEDHYKKKQEQVTSPEQNTIRMSSAAAAADDDDDDNDDGSSSPHDGTIPQTAQHPALFSTGANVTEKKRQLMAHIEEQLKSLEGLRSSLRGEEKEVGLLGNSLEALVRESCLPAELERYTQFIEDLERVINLLLCLSARLARVQNTLSTEDENMDSEEKESLLSRHQLLCKQREDAKDLKDNLERRERMVSTFLAKQLTEVQLQEYRRFVQNKASLLIRQKDLEEKQRLGEEQLEALLNSIPP</sequence>
<dbReference type="Pfam" id="PF08688">
    <property type="entry name" value="ASD1"/>
    <property type="match status" value="1"/>
</dbReference>
<evidence type="ECO:0000256" key="10">
    <source>
        <dbReference type="SAM" id="SignalP"/>
    </source>
</evidence>
<feature type="region of interest" description="Disordered" evidence="9">
    <location>
        <begin position="743"/>
        <end position="781"/>
    </location>
</feature>
<feature type="compositionally biased region" description="Basic and acidic residues" evidence="9">
    <location>
        <begin position="491"/>
        <end position="513"/>
    </location>
</feature>
<keyword evidence="3" id="KW-0963">Cytoplasm</keyword>
<dbReference type="PANTHER" id="PTHR15012:SF37">
    <property type="entry name" value="PROTEIN SHROOM1"/>
    <property type="match status" value="1"/>
</dbReference>
<dbReference type="GO" id="GO:0007015">
    <property type="term" value="P:actin filament organization"/>
    <property type="evidence" value="ECO:0007669"/>
    <property type="project" value="TreeGrafter"/>
</dbReference>
<name>A0AAE0QLD9_9TELE</name>
<evidence type="ECO:0000313" key="13">
    <source>
        <dbReference type="EMBL" id="KAK3524476.1"/>
    </source>
</evidence>
<feature type="region of interest" description="Disordered" evidence="9">
    <location>
        <begin position="125"/>
        <end position="180"/>
    </location>
</feature>
<dbReference type="InterPro" id="IPR014799">
    <property type="entry name" value="ASD2_dom"/>
</dbReference>
<evidence type="ECO:0000256" key="2">
    <source>
        <dbReference type="ARBA" id="ARBA00006469"/>
    </source>
</evidence>
<dbReference type="PANTHER" id="PTHR15012">
    <property type="entry name" value="APICAL PROTEIN/SHROOM-RELATED"/>
    <property type="match status" value="1"/>
</dbReference>
<feature type="region of interest" description="Disordered" evidence="9">
    <location>
        <begin position="1057"/>
        <end position="1081"/>
    </location>
</feature>
<keyword evidence="10" id="KW-0732">Signal</keyword>
<gene>
    <name evidence="13" type="ORF">QTP70_029286</name>
</gene>
<feature type="compositionally biased region" description="Polar residues" evidence="9">
    <location>
        <begin position="1072"/>
        <end position="1081"/>
    </location>
</feature>
<evidence type="ECO:0000256" key="4">
    <source>
        <dbReference type="ARBA" id="ARBA00022701"/>
    </source>
</evidence>
<evidence type="ECO:0000259" key="11">
    <source>
        <dbReference type="PROSITE" id="PS51306"/>
    </source>
</evidence>
<feature type="region of interest" description="Disordered" evidence="9">
    <location>
        <begin position="795"/>
        <end position="851"/>
    </location>
</feature>
<comment type="similarity">
    <text evidence="2">Belongs to the shroom family.</text>
</comment>
<dbReference type="GO" id="GO:0005912">
    <property type="term" value="C:adherens junction"/>
    <property type="evidence" value="ECO:0007669"/>
    <property type="project" value="TreeGrafter"/>
</dbReference>
<dbReference type="GO" id="GO:0043296">
    <property type="term" value="C:apical junction complex"/>
    <property type="evidence" value="ECO:0007669"/>
    <property type="project" value="TreeGrafter"/>
</dbReference>
<feature type="compositionally biased region" description="Low complexity" evidence="9">
    <location>
        <begin position="837"/>
        <end position="846"/>
    </location>
</feature>
<feature type="region of interest" description="Disordered" evidence="9">
    <location>
        <begin position="372"/>
        <end position="392"/>
    </location>
</feature>
<evidence type="ECO:0000313" key="14">
    <source>
        <dbReference type="Proteomes" id="UP001274896"/>
    </source>
</evidence>
<dbReference type="EMBL" id="JAUCMX010000014">
    <property type="protein sequence ID" value="KAK3524476.1"/>
    <property type="molecule type" value="Genomic_DNA"/>
</dbReference>
<feature type="compositionally biased region" description="Basic and acidic residues" evidence="9">
    <location>
        <begin position="522"/>
        <end position="531"/>
    </location>
</feature>
<dbReference type="GO" id="GO:0005874">
    <property type="term" value="C:microtubule"/>
    <property type="evidence" value="ECO:0007669"/>
    <property type="project" value="UniProtKB-KW"/>
</dbReference>
<organism evidence="13 14">
    <name type="scientific">Hemibagrus guttatus</name>
    <dbReference type="NCBI Taxonomy" id="175788"/>
    <lineage>
        <taxon>Eukaryota</taxon>
        <taxon>Metazoa</taxon>
        <taxon>Chordata</taxon>
        <taxon>Craniata</taxon>
        <taxon>Vertebrata</taxon>
        <taxon>Euteleostomi</taxon>
        <taxon>Actinopterygii</taxon>
        <taxon>Neopterygii</taxon>
        <taxon>Teleostei</taxon>
        <taxon>Ostariophysi</taxon>
        <taxon>Siluriformes</taxon>
        <taxon>Bagridae</taxon>
        <taxon>Hemibagrus</taxon>
    </lineage>
</organism>
<keyword evidence="4" id="KW-0493">Microtubule</keyword>
<evidence type="ECO:0000256" key="7">
    <source>
        <dbReference type="PROSITE-ProRule" id="PRU00637"/>
    </source>
</evidence>
<feature type="region of interest" description="Disordered" evidence="9">
    <location>
        <begin position="1173"/>
        <end position="1221"/>
    </location>
</feature>
<feature type="chain" id="PRO_5041991104" evidence="10">
    <location>
        <begin position="18"/>
        <end position="1408"/>
    </location>
</feature>